<dbReference type="Gene3D" id="3.40.50.2000">
    <property type="entry name" value="Glycogen Phosphorylase B"/>
    <property type="match status" value="1"/>
</dbReference>
<accession>A0A0F9ETD0</accession>
<feature type="domain" description="Glycosyl transferase family 1" evidence="1">
    <location>
        <begin position="109"/>
        <end position="263"/>
    </location>
</feature>
<dbReference type="EMBL" id="LAZR01035592">
    <property type="protein sequence ID" value="KKL27103.1"/>
    <property type="molecule type" value="Genomic_DNA"/>
</dbReference>
<feature type="non-terminal residue" evidence="2">
    <location>
        <position position="1"/>
    </location>
</feature>
<dbReference type="InterPro" id="IPR001296">
    <property type="entry name" value="Glyco_trans_1"/>
</dbReference>
<name>A0A0F9ETD0_9ZZZZ</name>
<sequence>LKKYLEALESYNQGNREAAAQKLAEAFGAKEPSPVMTNSLDKFFNETLIKACAVIVDSEMGKNNVIKRFSVDESRVVIQPFSPAPSVRNIDDKHESQSHCILEKYEINNDYIFYPAQFWPHKNHVYILEGLKLLYDKYGILLDAVFSGSDKGNLNHVREYASRIGLESRVKFIGFVENSEMSVLYRKSIALVMPTYFGPTNLPPLEAFSLEVPVLYSDLPGLREQVGDAAILMDLTQPLSLADSLKNLIESREVRENLIRAGSSRLVELSKASNSVSLSEVIKLFQHKRACWR</sequence>
<gene>
    <name evidence="2" type="ORF">LCGC14_2388520</name>
</gene>
<dbReference type="Pfam" id="PF00534">
    <property type="entry name" value="Glycos_transf_1"/>
    <property type="match status" value="1"/>
</dbReference>
<dbReference type="PANTHER" id="PTHR46401">
    <property type="entry name" value="GLYCOSYLTRANSFERASE WBBK-RELATED"/>
    <property type="match status" value="1"/>
</dbReference>
<comment type="caution">
    <text evidence="2">The sequence shown here is derived from an EMBL/GenBank/DDBJ whole genome shotgun (WGS) entry which is preliminary data.</text>
</comment>
<dbReference type="AlphaFoldDB" id="A0A0F9ETD0"/>
<reference evidence="2" key="1">
    <citation type="journal article" date="2015" name="Nature">
        <title>Complex archaea that bridge the gap between prokaryotes and eukaryotes.</title>
        <authorList>
            <person name="Spang A."/>
            <person name="Saw J.H."/>
            <person name="Jorgensen S.L."/>
            <person name="Zaremba-Niedzwiedzka K."/>
            <person name="Martijn J."/>
            <person name="Lind A.E."/>
            <person name="van Eijk R."/>
            <person name="Schleper C."/>
            <person name="Guy L."/>
            <person name="Ettema T.J."/>
        </authorList>
    </citation>
    <scope>NUCLEOTIDE SEQUENCE</scope>
</reference>
<organism evidence="2">
    <name type="scientific">marine sediment metagenome</name>
    <dbReference type="NCBI Taxonomy" id="412755"/>
    <lineage>
        <taxon>unclassified sequences</taxon>
        <taxon>metagenomes</taxon>
        <taxon>ecological metagenomes</taxon>
    </lineage>
</organism>
<evidence type="ECO:0000313" key="2">
    <source>
        <dbReference type="EMBL" id="KKL27103.1"/>
    </source>
</evidence>
<proteinExistence type="predicted"/>
<dbReference type="GO" id="GO:0016757">
    <property type="term" value="F:glycosyltransferase activity"/>
    <property type="evidence" value="ECO:0007669"/>
    <property type="project" value="InterPro"/>
</dbReference>
<dbReference type="SUPFAM" id="SSF53756">
    <property type="entry name" value="UDP-Glycosyltransferase/glycogen phosphorylase"/>
    <property type="match status" value="1"/>
</dbReference>
<protein>
    <recommendedName>
        <fullName evidence="1">Glycosyl transferase family 1 domain-containing protein</fullName>
    </recommendedName>
</protein>
<dbReference type="PANTHER" id="PTHR46401:SF8">
    <property type="entry name" value="BLL6006 PROTEIN"/>
    <property type="match status" value="1"/>
</dbReference>
<evidence type="ECO:0000259" key="1">
    <source>
        <dbReference type="Pfam" id="PF00534"/>
    </source>
</evidence>